<dbReference type="Pfam" id="PF00190">
    <property type="entry name" value="Cupin_1"/>
    <property type="match status" value="2"/>
</dbReference>
<dbReference type="EMBL" id="OZ021735">
    <property type="protein sequence ID" value="CAK9309970.1"/>
    <property type="molecule type" value="Genomic_DNA"/>
</dbReference>
<dbReference type="SMART" id="SM00835">
    <property type="entry name" value="Cupin_1"/>
    <property type="match status" value="2"/>
</dbReference>
<dbReference type="PANTHER" id="PTHR31189:SF13">
    <property type="entry name" value="CUPINCIN"/>
    <property type="match status" value="1"/>
</dbReference>
<gene>
    <name evidence="4" type="ORF">CITCOLO1_LOCUS1572</name>
</gene>
<accession>A0ABP0XR19</accession>
<dbReference type="InterPro" id="IPR011051">
    <property type="entry name" value="RmlC_Cupin_sf"/>
</dbReference>
<dbReference type="SUPFAM" id="SSF51182">
    <property type="entry name" value="RmlC-like cupins"/>
    <property type="match status" value="2"/>
</dbReference>
<evidence type="ECO:0000313" key="4">
    <source>
        <dbReference type="EMBL" id="CAK9309970.1"/>
    </source>
</evidence>
<dbReference type="Gene3D" id="2.60.120.10">
    <property type="entry name" value="Jelly Rolls"/>
    <property type="match status" value="2"/>
</dbReference>
<reference evidence="4 5" key="1">
    <citation type="submission" date="2024-03" db="EMBL/GenBank/DDBJ databases">
        <authorList>
            <person name="Gkanogiannis A."/>
            <person name="Becerra Lopez-Lavalle L."/>
        </authorList>
    </citation>
    <scope>NUCLEOTIDE SEQUENCE [LARGE SCALE GENOMIC DNA]</scope>
</reference>
<feature type="compositionally biased region" description="Basic and acidic residues" evidence="1">
    <location>
        <begin position="373"/>
        <end position="386"/>
    </location>
</feature>
<protein>
    <recommendedName>
        <fullName evidence="3">Cupin type-1 domain-containing protein</fullName>
    </recommendedName>
</protein>
<dbReference type="InterPro" id="IPR006045">
    <property type="entry name" value="Cupin_1"/>
</dbReference>
<feature type="signal peptide" evidence="2">
    <location>
        <begin position="1"/>
        <end position="23"/>
    </location>
</feature>
<keyword evidence="5" id="KW-1185">Reference proteome</keyword>
<feature type="domain" description="Cupin type-1" evidence="3">
    <location>
        <begin position="111"/>
        <end position="247"/>
    </location>
</feature>
<evidence type="ECO:0000259" key="3">
    <source>
        <dbReference type="SMART" id="SM00835"/>
    </source>
</evidence>
<sequence>MASKFKLPLLFLLIVFVAATCLASKDPELKQCKHQCKVQRQFDEQQKRDCERSCDEYYKMKKEREREKGRNYESEEEEEEEEEEENNPYVFEDEHFEGKVEIGEGRIRVLQKFTQRSELLRGIENFRVSIVEANPSTFVIPTHFDAEIVLFVAQGRGTITVIKEKRGSFDVKCGDVFRIPSGAPFYFINKDEHQKLKIVKLLQTTSVPGRFETFQPAGGGENPESFYTAFSWDLLEAAFKIPRDKLERFFKQRRAGTIIKASREQIRSLSQHEEIIPKIWPFSEGETERPFNLLKQHPCQSNKFGRLFEAYPDEFGQLRDLGVAVAFANVTEGSMMAPHYNSKAMKIAVVVDGEGGFQMACPHFSSSSGRSGRWSEQEQEQKGERSYQKIRGRLRRGVVFVVPAGHPFSVFASPNHSLQIVCFEVNAYGNTKYLLAGKDNIVNKMERVARELGFNTPGREVERMFKQQEEEFFFPGPNQQEHEWAEA</sequence>
<dbReference type="InterPro" id="IPR014710">
    <property type="entry name" value="RmlC-like_jellyroll"/>
</dbReference>
<dbReference type="Proteomes" id="UP001642487">
    <property type="component" value="Chromosome 1"/>
</dbReference>
<feature type="compositionally biased region" description="Acidic residues" evidence="1">
    <location>
        <begin position="74"/>
        <end position="86"/>
    </location>
</feature>
<evidence type="ECO:0000256" key="2">
    <source>
        <dbReference type="SAM" id="SignalP"/>
    </source>
</evidence>
<organism evidence="4 5">
    <name type="scientific">Citrullus colocynthis</name>
    <name type="common">colocynth</name>
    <dbReference type="NCBI Taxonomy" id="252529"/>
    <lineage>
        <taxon>Eukaryota</taxon>
        <taxon>Viridiplantae</taxon>
        <taxon>Streptophyta</taxon>
        <taxon>Embryophyta</taxon>
        <taxon>Tracheophyta</taxon>
        <taxon>Spermatophyta</taxon>
        <taxon>Magnoliopsida</taxon>
        <taxon>eudicotyledons</taxon>
        <taxon>Gunneridae</taxon>
        <taxon>Pentapetalae</taxon>
        <taxon>rosids</taxon>
        <taxon>fabids</taxon>
        <taxon>Cucurbitales</taxon>
        <taxon>Cucurbitaceae</taxon>
        <taxon>Benincaseae</taxon>
        <taxon>Citrullus</taxon>
    </lineage>
</organism>
<dbReference type="Gene3D" id="6.10.250.1700">
    <property type="match status" value="1"/>
</dbReference>
<dbReference type="PANTHER" id="PTHR31189">
    <property type="entry name" value="OS03G0336100 PROTEIN-RELATED"/>
    <property type="match status" value="1"/>
</dbReference>
<dbReference type="CDD" id="cd02245">
    <property type="entry name" value="cupin_7S_vicilin-like_C"/>
    <property type="match status" value="1"/>
</dbReference>
<proteinExistence type="predicted"/>
<name>A0ABP0XR19_9ROSI</name>
<dbReference type="CDD" id="cd02244">
    <property type="entry name" value="cupin_7S_vicilin-like_N"/>
    <property type="match status" value="1"/>
</dbReference>
<keyword evidence="2" id="KW-0732">Signal</keyword>
<evidence type="ECO:0000313" key="5">
    <source>
        <dbReference type="Proteomes" id="UP001642487"/>
    </source>
</evidence>
<feature type="region of interest" description="Disordered" evidence="1">
    <location>
        <begin position="65"/>
        <end position="87"/>
    </location>
</feature>
<feature type="chain" id="PRO_5046925173" description="Cupin type-1 domain-containing protein" evidence="2">
    <location>
        <begin position="24"/>
        <end position="487"/>
    </location>
</feature>
<feature type="region of interest" description="Disordered" evidence="1">
    <location>
        <begin position="364"/>
        <end position="386"/>
    </location>
</feature>
<dbReference type="InterPro" id="IPR050253">
    <property type="entry name" value="Seed_Storage-Functional"/>
</dbReference>
<feature type="domain" description="Cupin type-1" evidence="3">
    <location>
        <begin position="291"/>
        <end position="462"/>
    </location>
</feature>
<evidence type="ECO:0000256" key="1">
    <source>
        <dbReference type="SAM" id="MobiDB-lite"/>
    </source>
</evidence>